<comment type="caution">
    <text evidence="2">The sequence shown here is derived from an EMBL/GenBank/DDBJ whole genome shotgun (WGS) entry which is preliminary data.</text>
</comment>
<gene>
    <name evidence="2" type="ORF">SNAT2548_LOCUS22133</name>
</gene>
<evidence type="ECO:0000313" key="3">
    <source>
        <dbReference type="Proteomes" id="UP000604046"/>
    </source>
</evidence>
<reference evidence="2" key="1">
    <citation type="submission" date="2021-02" db="EMBL/GenBank/DDBJ databases">
        <authorList>
            <person name="Dougan E. K."/>
            <person name="Rhodes N."/>
            <person name="Thang M."/>
            <person name="Chan C."/>
        </authorList>
    </citation>
    <scope>NUCLEOTIDE SEQUENCE</scope>
</reference>
<protein>
    <submittedName>
        <fullName evidence="2">Uncharacterized protein</fullName>
    </submittedName>
</protein>
<feature type="coiled-coil region" evidence="1">
    <location>
        <begin position="95"/>
        <end position="122"/>
    </location>
</feature>
<keyword evidence="3" id="KW-1185">Reference proteome</keyword>
<accession>A0A812QVY9</accession>
<dbReference type="OrthoDB" id="437137at2759"/>
<dbReference type="AlphaFoldDB" id="A0A812QVY9"/>
<evidence type="ECO:0000313" key="2">
    <source>
        <dbReference type="EMBL" id="CAE7406818.1"/>
    </source>
</evidence>
<name>A0A812QVY9_9DINO</name>
<keyword evidence="1" id="KW-0175">Coiled coil</keyword>
<proteinExistence type="predicted"/>
<sequence length="267" mass="29600">MLRFGDVLNKAYDEARLRAFMFCLSNLARCVRRNSGCRRNNARAWGARARFALADQKLNEDQELFMLRFGDVLNKVYDEARLRRDTRSSVNADDVDQLRSQLEEVSGKLERASQLAVQASRDSGEARSGQQIVLFVSGLLRSRLKEVLAVYQSDREAVMNGTKEKGKPLKLLVCGALLVALSEAAARQGTEVSTAAEELVALGSTVGISAISNLSRAPEDDRAWVLVTTFQFGAAGQKLRSLWLDPRLRPVFAKKGGVWPEPRARDA</sequence>
<evidence type="ECO:0000256" key="1">
    <source>
        <dbReference type="SAM" id="Coils"/>
    </source>
</evidence>
<dbReference type="EMBL" id="CAJNDS010002275">
    <property type="protein sequence ID" value="CAE7406818.1"/>
    <property type="molecule type" value="Genomic_DNA"/>
</dbReference>
<dbReference type="Proteomes" id="UP000604046">
    <property type="component" value="Unassembled WGS sequence"/>
</dbReference>
<organism evidence="2 3">
    <name type="scientific">Symbiodinium natans</name>
    <dbReference type="NCBI Taxonomy" id="878477"/>
    <lineage>
        <taxon>Eukaryota</taxon>
        <taxon>Sar</taxon>
        <taxon>Alveolata</taxon>
        <taxon>Dinophyceae</taxon>
        <taxon>Suessiales</taxon>
        <taxon>Symbiodiniaceae</taxon>
        <taxon>Symbiodinium</taxon>
    </lineage>
</organism>